<dbReference type="SUPFAM" id="SSF53613">
    <property type="entry name" value="Ribokinase-like"/>
    <property type="match status" value="1"/>
</dbReference>
<dbReference type="Gene3D" id="3.40.50.450">
    <property type="match status" value="1"/>
</dbReference>
<sequence length="339" mass="37875">MIVVGGTYTEVCYEPMWNHIYGSGLRAVHLICELQLSKDVVFYTSCDDHETSPYLNYFRSLYPRLSIVKHQITKGFEFYYDHPLKDPVIIPSLENLTRNLIRVNEPNGNILAFGMIESDLVLSGEKVVYDPQSTVRPISFKKNGSNAVELALVLNMSEAAKLSGEIKLDRICAKIFDDESCSLLIIKDGAKGAYLFDGRNSDAETIPVFLTDRVWTIGSGDIFSTMFATCWFDGMSAKESAHHASLATALYCNSKEISEVKNLSSDRFKPLHIVNVPSHQVYLAGPFFTMAERWIINETWKSLRGFGLSVFSPFHDVGLGKADDVVKKDIQGLDVGCSL</sequence>
<gene>
    <name evidence="2" type="ORF">FUA23_21815</name>
</gene>
<feature type="domain" description="Carbohydrate kinase PfkB" evidence="1">
    <location>
        <begin position="152"/>
        <end position="255"/>
    </location>
</feature>
<dbReference type="AlphaFoldDB" id="A0A5C7FCK2"/>
<evidence type="ECO:0000313" key="3">
    <source>
        <dbReference type="Proteomes" id="UP000321907"/>
    </source>
</evidence>
<evidence type="ECO:0000259" key="1">
    <source>
        <dbReference type="Pfam" id="PF00294"/>
    </source>
</evidence>
<dbReference type="Proteomes" id="UP000321907">
    <property type="component" value="Unassembled WGS sequence"/>
</dbReference>
<dbReference type="GO" id="GO:0003824">
    <property type="term" value="F:catalytic activity"/>
    <property type="evidence" value="ECO:0007669"/>
    <property type="project" value="UniProtKB-ARBA"/>
</dbReference>
<accession>A0A5C7FCK2</accession>
<proteinExistence type="predicted"/>
<comment type="caution">
    <text evidence="2">The sequence shown here is derived from an EMBL/GenBank/DDBJ whole genome shotgun (WGS) entry which is preliminary data.</text>
</comment>
<protein>
    <recommendedName>
        <fullName evidence="1">Carbohydrate kinase PfkB domain-containing protein</fullName>
    </recommendedName>
</protein>
<reference evidence="2 3" key="1">
    <citation type="submission" date="2019-08" db="EMBL/GenBank/DDBJ databases">
        <title>Lewinella sp. strain SSH13 Genome sequencing and assembly.</title>
        <authorList>
            <person name="Kim I."/>
        </authorList>
    </citation>
    <scope>NUCLEOTIDE SEQUENCE [LARGE SCALE GENOMIC DNA]</scope>
    <source>
        <strain evidence="2 3">SSH13</strain>
    </source>
</reference>
<keyword evidence="3" id="KW-1185">Reference proteome</keyword>
<dbReference type="Pfam" id="PF00294">
    <property type="entry name" value="PfkB"/>
    <property type="match status" value="1"/>
</dbReference>
<dbReference type="InterPro" id="IPR029056">
    <property type="entry name" value="Ribokinase-like"/>
</dbReference>
<dbReference type="Gene3D" id="3.40.1190.20">
    <property type="match status" value="1"/>
</dbReference>
<dbReference type="SUPFAM" id="SSF52309">
    <property type="entry name" value="N-(deoxy)ribosyltransferase-like"/>
    <property type="match status" value="1"/>
</dbReference>
<dbReference type="OrthoDB" id="9795789at2"/>
<dbReference type="EMBL" id="VOXD01000068">
    <property type="protein sequence ID" value="TXF82499.1"/>
    <property type="molecule type" value="Genomic_DNA"/>
</dbReference>
<organism evidence="2 3">
    <name type="scientific">Neolewinella aurantiaca</name>
    <dbReference type="NCBI Taxonomy" id="2602767"/>
    <lineage>
        <taxon>Bacteria</taxon>
        <taxon>Pseudomonadati</taxon>
        <taxon>Bacteroidota</taxon>
        <taxon>Saprospiria</taxon>
        <taxon>Saprospirales</taxon>
        <taxon>Lewinellaceae</taxon>
        <taxon>Neolewinella</taxon>
    </lineage>
</organism>
<name>A0A5C7FCK2_9BACT</name>
<evidence type="ECO:0000313" key="2">
    <source>
        <dbReference type="EMBL" id="TXF82499.1"/>
    </source>
</evidence>
<dbReference type="InterPro" id="IPR011611">
    <property type="entry name" value="PfkB_dom"/>
</dbReference>